<evidence type="ECO:0000313" key="1">
    <source>
        <dbReference type="EMBL" id="OCS90483.1"/>
    </source>
</evidence>
<name>A0A1C0YTJ8_9BACL</name>
<evidence type="ECO:0000313" key="2">
    <source>
        <dbReference type="Proteomes" id="UP000093482"/>
    </source>
</evidence>
<dbReference type="EMBL" id="MATO01000037">
    <property type="protein sequence ID" value="OCS90483.1"/>
    <property type="molecule type" value="Genomic_DNA"/>
</dbReference>
<dbReference type="OrthoDB" id="9937260at2"/>
<dbReference type="Proteomes" id="UP000093482">
    <property type="component" value="Unassembled WGS sequence"/>
</dbReference>
<proteinExistence type="predicted"/>
<organism evidence="1 2">
    <name type="scientific">Caryophanon latum</name>
    <dbReference type="NCBI Taxonomy" id="33977"/>
    <lineage>
        <taxon>Bacteria</taxon>
        <taxon>Bacillati</taxon>
        <taxon>Bacillota</taxon>
        <taxon>Bacilli</taxon>
        <taxon>Bacillales</taxon>
        <taxon>Caryophanaceae</taxon>
        <taxon>Caryophanon</taxon>
    </lineage>
</organism>
<dbReference type="AlphaFoldDB" id="A0A1C0YTJ8"/>
<sequence length="62" mass="7577">MNPIFLPEHRYLLMVGRVERLLEKRNAFRAKNEREHTLMAMELKRLERELCNLEQEIARQVI</sequence>
<dbReference type="RefSeq" id="WP_066464756.1">
    <property type="nucleotide sequence ID" value="NZ_MATO01000037.1"/>
</dbReference>
<comment type="caution">
    <text evidence="1">The sequence shown here is derived from an EMBL/GenBank/DDBJ whole genome shotgun (WGS) entry which is preliminary data.</text>
</comment>
<accession>A0A1C0YTJ8</accession>
<gene>
    <name evidence="1" type="ORF">A6K76_11500</name>
</gene>
<protein>
    <submittedName>
        <fullName evidence="1">Uncharacterized protein</fullName>
    </submittedName>
</protein>
<keyword evidence="2" id="KW-1185">Reference proteome</keyword>
<reference evidence="1 2" key="1">
    <citation type="submission" date="2016-07" db="EMBL/GenBank/DDBJ databases">
        <title>Caryophanon latum genome sequencing.</title>
        <authorList>
            <person name="Verma A."/>
            <person name="Pal Y."/>
            <person name="Krishnamurthi S."/>
        </authorList>
    </citation>
    <scope>NUCLEOTIDE SEQUENCE [LARGE SCALE GENOMIC DNA]</scope>
    <source>
        <strain evidence="1 2">DSM 14151</strain>
    </source>
</reference>